<keyword evidence="1" id="KW-0812">Transmembrane</keyword>
<dbReference type="AlphaFoldDB" id="A0A1Z2LAV3"/>
<accession>A0A1Z2LAV3</accession>
<dbReference type="KEGG" id="salj:SMD11_5848"/>
<reference evidence="2 3" key="1">
    <citation type="submission" date="2017-06" db="EMBL/GenBank/DDBJ databases">
        <title>Streptomyces albireticuli Genome sequencing and assembly.</title>
        <authorList>
            <person name="Wang Y."/>
            <person name="Du B."/>
            <person name="Ding Y."/>
            <person name="Liu H."/>
            <person name="Hou Q."/>
            <person name="Liu K."/>
            <person name="Yao L."/>
            <person name="Wang C."/>
        </authorList>
    </citation>
    <scope>NUCLEOTIDE SEQUENCE [LARGE SCALE GENOMIC DNA]</scope>
    <source>
        <strain evidence="2 3">MDJK11</strain>
    </source>
</reference>
<protein>
    <submittedName>
        <fullName evidence="2">Uncharacterized protein</fullName>
    </submittedName>
</protein>
<evidence type="ECO:0000313" key="3">
    <source>
        <dbReference type="Proteomes" id="UP000195755"/>
    </source>
</evidence>
<evidence type="ECO:0000313" key="2">
    <source>
        <dbReference type="EMBL" id="ARZ71424.1"/>
    </source>
</evidence>
<dbReference type="Proteomes" id="UP000195755">
    <property type="component" value="Chromosome"/>
</dbReference>
<evidence type="ECO:0000256" key="1">
    <source>
        <dbReference type="SAM" id="Phobius"/>
    </source>
</evidence>
<sequence length="100" mass="10383">MPLMARLNLRAAVPAAATALALLTLTALVRLAGWALSHDHVHDPAAEGDDVGAALGAELAHTARRIHDLTGPAALGIVVTTAVWAALAVWLNRRDGEALR</sequence>
<keyword evidence="1" id="KW-1133">Transmembrane helix</keyword>
<proteinExistence type="predicted"/>
<organism evidence="2 3">
    <name type="scientific">Streptomyces albireticuli</name>
    <dbReference type="NCBI Taxonomy" id="1940"/>
    <lineage>
        <taxon>Bacteria</taxon>
        <taxon>Bacillati</taxon>
        <taxon>Actinomycetota</taxon>
        <taxon>Actinomycetes</taxon>
        <taxon>Kitasatosporales</taxon>
        <taxon>Streptomycetaceae</taxon>
        <taxon>Streptomyces</taxon>
    </lineage>
</organism>
<feature type="transmembrane region" description="Helical" evidence="1">
    <location>
        <begin position="73"/>
        <end position="91"/>
    </location>
</feature>
<name>A0A1Z2LAV3_9ACTN</name>
<keyword evidence="1" id="KW-0472">Membrane</keyword>
<dbReference type="EMBL" id="CP021744">
    <property type="protein sequence ID" value="ARZ71424.1"/>
    <property type="molecule type" value="Genomic_DNA"/>
</dbReference>
<gene>
    <name evidence="2" type="ORF">SMD11_5848</name>
</gene>